<dbReference type="EMBL" id="JACJIA010000003">
    <property type="protein sequence ID" value="MBA8951212.1"/>
    <property type="molecule type" value="Genomic_DNA"/>
</dbReference>
<evidence type="ECO:0000313" key="1">
    <source>
        <dbReference type="EMBL" id="MBA8951212.1"/>
    </source>
</evidence>
<dbReference type="AlphaFoldDB" id="A0A7W3LN99"/>
<reference evidence="1 2" key="1">
    <citation type="submission" date="2020-08" db="EMBL/GenBank/DDBJ databases">
        <title>Genomic Encyclopedia of Type Strains, Phase IV (KMG-IV): sequencing the most valuable type-strain genomes for metagenomic binning, comparative biology and taxonomic classification.</title>
        <authorList>
            <person name="Goeker M."/>
        </authorList>
    </citation>
    <scope>NUCLEOTIDE SEQUENCE [LARGE SCALE GENOMIC DNA]</scope>
    <source>
        <strain evidence="1 2">DSM 44197</strain>
    </source>
</reference>
<dbReference type="Proteomes" id="UP000572680">
    <property type="component" value="Unassembled WGS sequence"/>
</dbReference>
<gene>
    <name evidence="1" type="ORF">HNR61_002843</name>
</gene>
<protein>
    <submittedName>
        <fullName evidence="1">Uncharacterized protein</fullName>
    </submittedName>
</protein>
<accession>A0A7W3LN99</accession>
<name>A0A7W3LN99_ACTNM</name>
<dbReference type="RefSeq" id="WP_182843571.1">
    <property type="nucleotide sequence ID" value="NZ_BAAALP010000009.1"/>
</dbReference>
<sequence length="92" mass="9439">MTTGSGPSVPDLTLTLAPDLREPCVEHALPVRRDGVVVREAPGPVVAGGLDLDEAVLLVAALLAGDPAGPAYTLTLVHECGECLRTLSLTRA</sequence>
<organism evidence="1 2">
    <name type="scientific">Actinomadura namibiensis</name>
    <dbReference type="NCBI Taxonomy" id="182080"/>
    <lineage>
        <taxon>Bacteria</taxon>
        <taxon>Bacillati</taxon>
        <taxon>Actinomycetota</taxon>
        <taxon>Actinomycetes</taxon>
        <taxon>Streptosporangiales</taxon>
        <taxon>Thermomonosporaceae</taxon>
        <taxon>Actinomadura</taxon>
    </lineage>
</organism>
<evidence type="ECO:0000313" key="2">
    <source>
        <dbReference type="Proteomes" id="UP000572680"/>
    </source>
</evidence>
<keyword evidence="2" id="KW-1185">Reference proteome</keyword>
<proteinExistence type="predicted"/>
<comment type="caution">
    <text evidence="1">The sequence shown here is derived from an EMBL/GenBank/DDBJ whole genome shotgun (WGS) entry which is preliminary data.</text>
</comment>